<dbReference type="Proteomes" id="UP001219518">
    <property type="component" value="Unassembled WGS sequence"/>
</dbReference>
<protein>
    <submittedName>
        <fullName evidence="2">SH3 domain-containing protein</fullName>
    </submittedName>
</protein>
<feature type="region of interest" description="Disordered" evidence="1">
    <location>
        <begin position="123"/>
        <end position="147"/>
    </location>
</feature>
<name>A0AAE1HWE4_9NEOP</name>
<comment type="caution">
    <text evidence="2">The sequence shown here is derived from an EMBL/GenBank/DDBJ whole genome shotgun (WGS) entry which is preliminary data.</text>
</comment>
<accession>A0AAE1HWE4</accession>
<reference evidence="2" key="1">
    <citation type="submission" date="2021-07" db="EMBL/GenBank/DDBJ databases">
        <authorList>
            <person name="Catto M.A."/>
            <person name="Jacobson A."/>
            <person name="Kennedy G."/>
            <person name="Labadie P."/>
            <person name="Hunt B.G."/>
            <person name="Srinivasan R."/>
        </authorList>
    </citation>
    <scope>NUCLEOTIDE SEQUENCE</scope>
    <source>
        <strain evidence="2">PL_HMW_Pooled</strain>
        <tissue evidence="2">Head</tissue>
    </source>
</reference>
<dbReference type="AlphaFoldDB" id="A0AAE1HWE4"/>
<organism evidence="2 3">
    <name type="scientific">Frankliniella fusca</name>
    <dbReference type="NCBI Taxonomy" id="407009"/>
    <lineage>
        <taxon>Eukaryota</taxon>
        <taxon>Metazoa</taxon>
        <taxon>Ecdysozoa</taxon>
        <taxon>Arthropoda</taxon>
        <taxon>Hexapoda</taxon>
        <taxon>Insecta</taxon>
        <taxon>Pterygota</taxon>
        <taxon>Neoptera</taxon>
        <taxon>Paraneoptera</taxon>
        <taxon>Thysanoptera</taxon>
        <taxon>Terebrantia</taxon>
        <taxon>Thripoidea</taxon>
        <taxon>Thripidae</taxon>
        <taxon>Frankliniella</taxon>
    </lineage>
</organism>
<evidence type="ECO:0000313" key="2">
    <source>
        <dbReference type="EMBL" id="KAK3928721.1"/>
    </source>
</evidence>
<reference evidence="2" key="2">
    <citation type="journal article" date="2023" name="BMC Genomics">
        <title>Pest status, molecular evolution, and epigenetic factors derived from the genome assembly of Frankliniella fusca, a thysanopteran phytovirus vector.</title>
        <authorList>
            <person name="Catto M.A."/>
            <person name="Labadie P.E."/>
            <person name="Jacobson A.L."/>
            <person name="Kennedy G.G."/>
            <person name="Srinivasan R."/>
            <person name="Hunt B.G."/>
        </authorList>
    </citation>
    <scope>NUCLEOTIDE SEQUENCE</scope>
    <source>
        <strain evidence="2">PL_HMW_Pooled</strain>
    </source>
</reference>
<dbReference type="EMBL" id="JAHWGI010001349">
    <property type="protein sequence ID" value="KAK3928721.1"/>
    <property type="molecule type" value="Genomic_DNA"/>
</dbReference>
<keyword evidence="3" id="KW-1185">Reference proteome</keyword>
<gene>
    <name evidence="2" type="ORF">KUF71_016945</name>
</gene>
<evidence type="ECO:0000256" key="1">
    <source>
        <dbReference type="SAM" id="MobiDB-lite"/>
    </source>
</evidence>
<evidence type="ECO:0000313" key="3">
    <source>
        <dbReference type="Proteomes" id="UP001219518"/>
    </source>
</evidence>
<proteinExistence type="predicted"/>
<sequence length="387" mass="41802">MDVGCPSDVQWDALINYIAPDPEMLNGAMTNPNGKARLNRKWESLSYIVNAADPESAQKTGKGWKNAWNGLKGRARKSYRDRVLLTWVQGMPLPDPYKVDGMSENYRRVVQLTGVQAAMASVKIPQKSQDPDDPAQVDQSPEAAVAPPVPAEAVAPPVPAVAVVPPLPAVAVVPPVPAVAVVAVAPPVPAVAVAPPVPRSFVGEASLIPLHSISHDLSNEWASFIELDQWKDDTIVIDDDNDVLVGAAPPLVPKPEIKQEEFAASDGEENEVILISDTPIKSIVTHTPPRESGLTPSFKRNRYGEGAIPRQPHADNAGASAALIVKQELSVENDLMNDTPIRQMACRRRLNREVAEAASESVLQKTIRENTQAMKELLQAIRSLTTK</sequence>